<dbReference type="GO" id="GO:0005524">
    <property type="term" value="F:ATP binding"/>
    <property type="evidence" value="ECO:0007669"/>
    <property type="project" value="UniProtKB-KW"/>
</dbReference>
<dbReference type="InterPro" id="IPR003593">
    <property type="entry name" value="AAA+_ATPase"/>
</dbReference>
<feature type="domain" description="ABC transporter" evidence="3">
    <location>
        <begin position="1"/>
        <end position="255"/>
    </location>
</feature>
<dbReference type="EMBL" id="LSBI01000039">
    <property type="protein sequence ID" value="OAQ61286.1"/>
    <property type="molecule type" value="Genomic_DNA"/>
</dbReference>
<reference evidence="4 5" key="1">
    <citation type="submission" date="2016-02" db="EMBL/GenBank/DDBJ databases">
        <title>Biosynthesis of antibiotic leucinostatins and their inhibition on Phytophthora in bio-control Purpureocillium lilacinum.</title>
        <authorList>
            <person name="Wang G."/>
            <person name="Liu Z."/>
            <person name="Lin R."/>
            <person name="Li E."/>
            <person name="Mao Z."/>
            <person name="Ling J."/>
            <person name="Yin W."/>
            <person name="Xie B."/>
        </authorList>
    </citation>
    <scope>NUCLEOTIDE SEQUENCE [LARGE SCALE GENOMIC DNA]</scope>
    <source>
        <strain evidence="4">PLFJ-1</strain>
    </source>
</reference>
<dbReference type="InterPro" id="IPR003439">
    <property type="entry name" value="ABC_transporter-like_ATP-bd"/>
</dbReference>
<sequence>MRGLTFAYPLQPSEPALRGVTLDIEAGECTAIVGQSGCGKSTIVSLLLGLYNPSPRRRGTATFRFGDLPYSEFEMQSLRSSMSYVPQSPFIFPPSIADNIAYGLAADDAVSSDDRLARITLAARAVNMHDFIASLPQGYDTVVGDGGLTLSGGQAQRLCIARALVRRPRLLVMDEPTSALDAKNAAAVRQIISDLVRGESSLCHDVAAPAKGRAIASEGAGMAIIVVLEDGVKVEEGRSVQELEQASGPFSRLVSGGVWMESDTGNR</sequence>
<dbReference type="InterPro" id="IPR017871">
    <property type="entry name" value="ABC_transporter-like_CS"/>
</dbReference>
<dbReference type="InterPro" id="IPR027417">
    <property type="entry name" value="P-loop_NTPase"/>
</dbReference>
<name>A0A179F739_PURLI</name>
<evidence type="ECO:0000313" key="4">
    <source>
        <dbReference type="EMBL" id="OAQ61286.1"/>
    </source>
</evidence>
<dbReference type="STRING" id="33203.A0A179F739"/>
<proteinExistence type="predicted"/>
<dbReference type="PANTHER" id="PTHR24221">
    <property type="entry name" value="ATP-BINDING CASSETTE SUB-FAMILY B"/>
    <property type="match status" value="1"/>
</dbReference>
<evidence type="ECO:0000256" key="1">
    <source>
        <dbReference type="ARBA" id="ARBA00022741"/>
    </source>
</evidence>
<dbReference type="InterPro" id="IPR039421">
    <property type="entry name" value="Type_1_exporter"/>
</dbReference>
<dbReference type="SUPFAM" id="SSF52540">
    <property type="entry name" value="P-loop containing nucleoside triphosphate hydrolases"/>
    <property type="match status" value="1"/>
</dbReference>
<dbReference type="Proteomes" id="UP000078340">
    <property type="component" value="Unassembled WGS sequence"/>
</dbReference>
<dbReference type="SMART" id="SM00382">
    <property type="entry name" value="AAA"/>
    <property type="match status" value="1"/>
</dbReference>
<keyword evidence="2" id="KW-0067">ATP-binding</keyword>
<dbReference type="PANTHER" id="PTHR24221:SF288">
    <property type="entry name" value="P-LOOP CONTAINING NUCLEOSIDE TRIPHOSPHATE HYDROLASE PROTEIN"/>
    <property type="match status" value="1"/>
</dbReference>
<comment type="caution">
    <text evidence="4">The sequence shown here is derived from an EMBL/GenBank/DDBJ whole genome shotgun (WGS) entry which is preliminary data.</text>
</comment>
<dbReference type="Pfam" id="PF00005">
    <property type="entry name" value="ABC_tran"/>
    <property type="match status" value="1"/>
</dbReference>
<evidence type="ECO:0000256" key="2">
    <source>
        <dbReference type="ARBA" id="ARBA00022840"/>
    </source>
</evidence>
<organism evidence="4 5">
    <name type="scientific">Purpureocillium lilacinum</name>
    <name type="common">Paecilomyces lilacinus</name>
    <dbReference type="NCBI Taxonomy" id="33203"/>
    <lineage>
        <taxon>Eukaryota</taxon>
        <taxon>Fungi</taxon>
        <taxon>Dikarya</taxon>
        <taxon>Ascomycota</taxon>
        <taxon>Pezizomycotina</taxon>
        <taxon>Sordariomycetes</taxon>
        <taxon>Hypocreomycetidae</taxon>
        <taxon>Hypocreales</taxon>
        <taxon>Ophiocordycipitaceae</taxon>
        <taxon>Purpureocillium</taxon>
    </lineage>
</organism>
<keyword evidence="1" id="KW-0547">Nucleotide-binding</keyword>
<dbReference type="OMA" id="AMIFQQH"/>
<dbReference type="GO" id="GO:0042626">
    <property type="term" value="F:ATPase-coupled transmembrane transporter activity"/>
    <property type="evidence" value="ECO:0007669"/>
    <property type="project" value="TreeGrafter"/>
</dbReference>
<gene>
    <name evidence="4" type="ORF">VFPFJ_11476</name>
</gene>
<dbReference type="AlphaFoldDB" id="A0A179F739"/>
<accession>A0A179F739</accession>
<dbReference type="Gene3D" id="3.40.50.300">
    <property type="entry name" value="P-loop containing nucleotide triphosphate hydrolases"/>
    <property type="match status" value="1"/>
</dbReference>
<dbReference type="PROSITE" id="PS00211">
    <property type="entry name" value="ABC_TRANSPORTER_1"/>
    <property type="match status" value="1"/>
</dbReference>
<dbReference type="GO" id="GO:0016887">
    <property type="term" value="F:ATP hydrolysis activity"/>
    <property type="evidence" value="ECO:0007669"/>
    <property type="project" value="InterPro"/>
</dbReference>
<dbReference type="GO" id="GO:0016020">
    <property type="term" value="C:membrane"/>
    <property type="evidence" value="ECO:0007669"/>
    <property type="project" value="TreeGrafter"/>
</dbReference>
<evidence type="ECO:0000313" key="5">
    <source>
        <dbReference type="Proteomes" id="UP000078340"/>
    </source>
</evidence>
<protein>
    <submittedName>
        <fullName evidence="4">ABC transporter domain-containing protein</fullName>
    </submittedName>
</protein>
<dbReference type="PROSITE" id="PS50893">
    <property type="entry name" value="ABC_TRANSPORTER_2"/>
    <property type="match status" value="1"/>
</dbReference>
<evidence type="ECO:0000259" key="3">
    <source>
        <dbReference type="PROSITE" id="PS50893"/>
    </source>
</evidence>